<feature type="compositionally biased region" description="Basic and acidic residues" evidence="1">
    <location>
        <begin position="170"/>
        <end position="182"/>
    </location>
</feature>
<feature type="region of interest" description="Disordered" evidence="1">
    <location>
        <begin position="161"/>
        <end position="182"/>
    </location>
</feature>
<proteinExistence type="predicted"/>
<organism evidence="2 3">
    <name type="scientific">Pseudonocardia xinjiangensis</name>
    <dbReference type="NCBI Taxonomy" id="75289"/>
    <lineage>
        <taxon>Bacteria</taxon>
        <taxon>Bacillati</taxon>
        <taxon>Actinomycetota</taxon>
        <taxon>Actinomycetes</taxon>
        <taxon>Pseudonocardiales</taxon>
        <taxon>Pseudonocardiaceae</taxon>
        <taxon>Pseudonocardia</taxon>
    </lineage>
</organism>
<evidence type="ECO:0008006" key="4">
    <source>
        <dbReference type="Google" id="ProtNLM"/>
    </source>
</evidence>
<gene>
    <name evidence="2" type="ORF">HF577_20775</name>
</gene>
<evidence type="ECO:0000313" key="2">
    <source>
        <dbReference type="EMBL" id="NMH79516.1"/>
    </source>
</evidence>
<keyword evidence="3" id="KW-1185">Reference proteome</keyword>
<dbReference type="RefSeq" id="WP_169397579.1">
    <property type="nucleotide sequence ID" value="NZ_BAAAJH010000024.1"/>
</dbReference>
<reference evidence="2 3" key="1">
    <citation type="submission" date="2020-04" db="EMBL/GenBank/DDBJ databases">
        <authorList>
            <person name="Klaysubun C."/>
            <person name="Duangmal K."/>
            <person name="Lipun K."/>
        </authorList>
    </citation>
    <scope>NUCLEOTIDE SEQUENCE [LARGE SCALE GENOMIC DNA]</scope>
    <source>
        <strain evidence="2 3">JCM 11839</strain>
    </source>
</reference>
<dbReference type="Proteomes" id="UP001296706">
    <property type="component" value="Unassembled WGS sequence"/>
</dbReference>
<protein>
    <recommendedName>
        <fullName evidence="4">Thioredoxin domain-containing protein</fullName>
    </recommendedName>
</protein>
<evidence type="ECO:0000313" key="3">
    <source>
        <dbReference type="Proteomes" id="UP001296706"/>
    </source>
</evidence>
<dbReference type="EMBL" id="JAAXKY010000070">
    <property type="protein sequence ID" value="NMH79516.1"/>
    <property type="molecule type" value="Genomic_DNA"/>
</dbReference>
<sequence length="182" mass="19081">MSVALAVALLALLIALFTLVALVAVYARVRALEAAGPAELSGYVALVGRQAPAAVRPGPGQRAAVVAVLDAHCALCHAVWDALCAVQEDPHVRVVALVDRPEDFAVRAGGRAELLADPDARADLFEGYSPTLLAVDAAGVVMHRSFVYSDTDLGALVQDLTQRPDPMPGAERHSEGREVTRA</sequence>
<name>A0ABX1RGK3_9PSEU</name>
<comment type="caution">
    <text evidence="2">The sequence shown here is derived from an EMBL/GenBank/DDBJ whole genome shotgun (WGS) entry which is preliminary data.</text>
</comment>
<accession>A0ABX1RGK3</accession>
<evidence type="ECO:0000256" key="1">
    <source>
        <dbReference type="SAM" id="MobiDB-lite"/>
    </source>
</evidence>